<dbReference type="EMBL" id="KN840441">
    <property type="protein sequence ID" value="KIP12206.1"/>
    <property type="molecule type" value="Genomic_DNA"/>
</dbReference>
<dbReference type="AlphaFoldDB" id="A0A0C3S742"/>
<dbReference type="InterPro" id="IPR035992">
    <property type="entry name" value="Ricin_B-like_lectins"/>
</dbReference>
<gene>
    <name evidence="2" type="ORF">PHLGIDRAFT_371589</name>
</gene>
<dbReference type="Gene3D" id="2.80.10.50">
    <property type="match status" value="1"/>
</dbReference>
<protein>
    <submittedName>
        <fullName evidence="2">Carbohydrate-binding module family 13 protein</fullName>
    </submittedName>
</protein>
<dbReference type="OrthoDB" id="3249735at2759"/>
<proteinExistence type="predicted"/>
<dbReference type="SUPFAM" id="SSF50370">
    <property type="entry name" value="Ricin B-like lectins"/>
    <property type="match status" value="1"/>
</dbReference>
<feature type="domain" description="Ricin B lectin" evidence="1">
    <location>
        <begin position="48"/>
        <end position="139"/>
    </location>
</feature>
<accession>A0A0C3S742</accession>
<dbReference type="PROSITE" id="PS50231">
    <property type="entry name" value="RICIN_B_LECTIN"/>
    <property type="match status" value="1"/>
</dbReference>
<dbReference type="HOGENOM" id="CLU_113566_0_0_1"/>
<dbReference type="Proteomes" id="UP000053257">
    <property type="component" value="Unassembled WGS sequence"/>
</dbReference>
<keyword evidence="3" id="KW-1185">Reference proteome</keyword>
<dbReference type="STRING" id="745531.A0A0C3S742"/>
<organism evidence="2 3">
    <name type="scientific">Phlebiopsis gigantea (strain 11061_1 CR5-6)</name>
    <name type="common">White-rot fungus</name>
    <name type="synonym">Peniophora gigantea</name>
    <dbReference type="NCBI Taxonomy" id="745531"/>
    <lineage>
        <taxon>Eukaryota</taxon>
        <taxon>Fungi</taxon>
        <taxon>Dikarya</taxon>
        <taxon>Basidiomycota</taxon>
        <taxon>Agaricomycotina</taxon>
        <taxon>Agaricomycetes</taxon>
        <taxon>Polyporales</taxon>
        <taxon>Phanerochaetaceae</taxon>
        <taxon>Phlebiopsis</taxon>
    </lineage>
</organism>
<dbReference type="Pfam" id="PF14200">
    <property type="entry name" value="RicinB_lectin_2"/>
    <property type="match status" value="1"/>
</dbReference>
<reference evidence="2 3" key="1">
    <citation type="journal article" date="2014" name="PLoS Genet.">
        <title>Analysis of the Phlebiopsis gigantea genome, transcriptome and secretome provides insight into its pioneer colonization strategies of wood.</title>
        <authorList>
            <person name="Hori C."/>
            <person name="Ishida T."/>
            <person name="Igarashi K."/>
            <person name="Samejima M."/>
            <person name="Suzuki H."/>
            <person name="Master E."/>
            <person name="Ferreira P."/>
            <person name="Ruiz-Duenas F.J."/>
            <person name="Held B."/>
            <person name="Canessa P."/>
            <person name="Larrondo L.F."/>
            <person name="Schmoll M."/>
            <person name="Druzhinina I.S."/>
            <person name="Kubicek C.P."/>
            <person name="Gaskell J.A."/>
            <person name="Kersten P."/>
            <person name="St John F."/>
            <person name="Glasner J."/>
            <person name="Sabat G."/>
            <person name="Splinter BonDurant S."/>
            <person name="Syed K."/>
            <person name="Yadav J."/>
            <person name="Mgbeahuruike A.C."/>
            <person name="Kovalchuk A."/>
            <person name="Asiegbu F.O."/>
            <person name="Lackner G."/>
            <person name="Hoffmeister D."/>
            <person name="Rencoret J."/>
            <person name="Gutierrez A."/>
            <person name="Sun H."/>
            <person name="Lindquist E."/>
            <person name="Barry K."/>
            <person name="Riley R."/>
            <person name="Grigoriev I.V."/>
            <person name="Henrissat B."/>
            <person name="Kues U."/>
            <person name="Berka R.M."/>
            <person name="Martinez A.T."/>
            <person name="Covert S.F."/>
            <person name="Blanchette R.A."/>
            <person name="Cullen D."/>
        </authorList>
    </citation>
    <scope>NUCLEOTIDE SEQUENCE [LARGE SCALE GENOMIC DNA]</scope>
    <source>
        <strain evidence="2 3">11061_1 CR5-6</strain>
    </source>
</reference>
<evidence type="ECO:0000313" key="3">
    <source>
        <dbReference type="Proteomes" id="UP000053257"/>
    </source>
</evidence>
<evidence type="ECO:0000259" key="1">
    <source>
        <dbReference type="Pfam" id="PF14200"/>
    </source>
</evidence>
<sequence>MTTFESGVYYIENIASHTVIELTDDSGTPGTQVQGWEKRALSDTLVSAQLWIIYPVGGSSSAYFIRNAGTRTTFMELTDGNPAEGTPIISNPASGSTSQEWTITPNTAGTAYVIRNVASSTYIDLYKGNAENGAVINGWGGTGPTTGNTHQLWVLTSA</sequence>
<name>A0A0C3S742_PHLG1</name>
<dbReference type="InterPro" id="IPR000772">
    <property type="entry name" value="Ricin_B_lectin"/>
</dbReference>
<evidence type="ECO:0000313" key="2">
    <source>
        <dbReference type="EMBL" id="KIP12206.1"/>
    </source>
</evidence>